<dbReference type="OrthoDB" id="8538784at2"/>
<protein>
    <recommendedName>
        <fullName evidence="3">DUF2934 domain-containing protein</fullName>
    </recommendedName>
</protein>
<dbReference type="AlphaFoldDB" id="A0A4Y9VVI6"/>
<evidence type="ECO:0000313" key="1">
    <source>
        <dbReference type="EMBL" id="TFW73085.1"/>
    </source>
</evidence>
<dbReference type="InterPro" id="IPR021327">
    <property type="entry name" value="DUF2934"/>
</dbReference>
<dbReference type="Pfam" id="PF11154">
    <property type="entry name" value="DUF2934"/>
    <property type="match status" value="1"/>
</dbReference>
<keyword evidence="2" id="KW-1185">Reference proteome</keyword>
<proteinExistence type="predicted"/>
<sequence>MVDSAMSHQVVLLFFQFINEELLMVLETTTVKGKKSIESLAQAIKPAIKTVRPRKLEQHTELNLADNPDKLLRIAVAAYYKAESRGFEPGHELQDWLEAEVEVAQ</sequence>
<comment type="caution">
    <text evidence="1">The sequence shown here is derived from an EMBL/GenBank/DDBJ whole genome shotgun (WGS) entry which is preliminary data.</text>
</comment>
<accession>A0A4Y9VVI6</accession>
<evidence type="ECO:0008006" key="3">
    <source>
        <dbReference type="Google" id="ProtNLM"/>
    </source>
</evidence>
<dbReference type="Proteomes" id="UP000297706">
    <property type="component" value="Unassembled WGS sequence"/>
</dbReference>
<organism evidence="1 2">
    <name type="scientific">Methylotenera oryzisoli</name>
    <dbReference type="NCBI Taxonomy" id="2080758"/>
    <lineage>
        <taxon>Bacteria</taxon>
        <taxon>Pseudomonadati</taxon>
        <taxon>Pseudomonadota</taxon>
        <taxon>Betaproteobacteria</taxon>
        <taxon>Nitrosomonadales</taxon>
        <taxon>Methylophilaceae</taxon>
        <taxon>Methylotenera</taxon>
    </lineage>
</organism>
<dbReference type="EMBL" id="PQVH01000002">
    <property type="protein sequence ID" value="TFW73085.1"/>
    <property type="molecule type" value="Genomic_DNA"/>
</dbReference>
<evidence type="ECO:0000313" key="2">
    <source>
        <dbReference type="Proteomes" id="UP000297706"/>
    </source>
</evidence>
<gene>
    <name evidence="1" type="ORF">C3Y98_01640</name>
</gene>
<reference evidence="1 2" key="1">
    <citation type="submission" date="2018-02" db="EMBL/GenBank/DDBJ databases">
        <title>A novel lanthanide dependent methylotroph, Methylotenera sp. La3113.</title>
        <authorList>
            <person name="Lv H."/>
            <person name="Tani A."/>
        </authorList>
    </citation>
    <scope>NUCLEOTIDE SEQUENCE [LARGE SCALE GENOMIC DNA]</scope>
    <source>
        <strain evidence="1 2">La3113</strain>
    </source>
</reference>
<name>A0A4Y9VVI6_9PROT</name>